<dbReference type="STRING" id="525918.SAMN05660964_00724"/>
<feature type="signal peptide" evidence="1">
    <location>
        <begin position="1"/>
        <end position="21"/>
    </location>
</feature>
<evidence type="ECO:0000313" key="3">
    <source>
        <dbReference type="Proteomes" id="UP000199397"/>
    </source>
</evidence>
<organism evidence="2 3">
    <name type="scientific">Thiothrix caldifontis</name>
    <dbReference type="NCBI Taxonomy" id="525918"/>
    <lineage>
        <taxon>Bacteria</taxon>
        <taxon>Pseudomonadati</taxon>
        <taxon>Pseudomonadota</taxon>
        <taxon>Gammaproteobacteria</taxon>
        <taxon>Thiotrichales</taxon>
        <taxon>Thiotrichaceae</taxon>
        <taxon>Thiothrix</taxon>
    </lineage>
</organism>
<proteinExistence type="predicted"/>
<dbReference type="RefSeq" id="WP_093065490.1">
    <property type="nucleotide sequence ID" value="NZ_FNQP01000003.1"/>
</dbReference>
<dbReference type="EMBL" id="FNQP01000003">
    <property type="protein sequence ID" value="SDZ99790.1"/>
    <property type="molecule type" value="Genomic_DNA"/>
</dbReference>
<keyword evidence="3" id="KW-1185">Reference proteome</keyword>
<protein>
    <submittedName>
        <fullName evidence="2">Uncharacterized protein</fullName>
    </submittedName>
</protein>
<accession>A0A1H3XKL8</accession>
<evidence type="ECO:0000256" key="1">
    <source>
        <dbReference type="SAM" id="SignalP"/>
    </source>
</evidence>
<dbReference type="AlphaFoldDB" id="A0A1H3XKL8"/>
<dbReference type="Proteomes" id="UP000199397">
    <property type="component" value="Unassembled WGS sequence"/>
</dbReference>
<feature type="chain" id="PRO_5011558688" evidence="1">
    <location>
        <begin position="22"/>
        <end position="186"/>
    </location>
</feature>
<keyword evidence="1" id="KW-0732">Signal</keyword>
<reference evidence="2 3" key="1">
    <citation type="submission" date="2016-10" db="EMBL/GenBank/DDBJ databases">
        <authorList>
            <person name="de Groot N.N."/>
        </authorList>
    </citation>
    <scope>NUCLEOTIDE SEQUENCE [LARGE SCALE GENOMIC DNA]</scope>
    <source>
        <strain evidence="2 3">DSM 21228</strain>
    </source>
</reference>
<gene>
    <name evidence="2" type="ORF">SAMN05660964_00724</name>
</gene>
<name>A0A1H3XKL8_9GAMM</name>
<sequence length="186" mass="21067">MKTLMFALCAGFLTIPTLVLADECRPYFSSIYDMYDLPAGSDPAAFDHTPYHVQSIRLYHDGNTSFGMGEEYTPDIGYFNDWRINTYPGFNIMRHDGEGRDAETYAVSGKFHDMFPSNNSVFLTTLTLYRSGEAKITLNEEGNQEFALEGLSCRGIDRHHFIMEGSVHVPPYTSSWIFTVKRESGV</sequence>
<evidence type="ECO:0000313" key="2">
    <source>
        <dbReference type="EMBL" id="SDZ99790.1"/>
    </source>
</evidence>
<dbReference type="OrthoDB" id="9894461at2"/>